<dbReference type="GO" id="GO:0070652">
    <property type="term" value="C:HAUS complex"/>
    <property type="evidence" value="ECO:0007669"/>
    <property type="project" value="InterPro"/>
</dbReference>
<dbReference type="PRINTS" id="PR02090">
    <property type="entry name" value="HAUSAUGMINL4"/>
</dbReference>
<dbReference type="GO" id="GO:0007098">
    <property type="term" value="P:centrosome cycle"/>
    <property type="evidence" value="ECO:0007669"/>
    <property type="project" value="InterPro"/>
</dbReference>
<dbReference type="PANTHER" id="PTHR16219:SF1">
    <property type="entry name" value="HAUS AUGMIN-LIKE COMPLEX SUBUNIT 4"/>
    <property type="match status" value="1"/>
</dbReference>
<evidence type="ECO:0000256" key="1">
    <source>
        <dbReference type="SAM" id="Coils"/>
    </source>
</evidence>
<reference evidence="3" key="1">
    <citation type="thesis" date="2020" institute="ProQuest LLC" country="789 East Eisenhower Parkway, Ann Arbor, MI, USA">
        <title>Comparative Genomics and Chromosome Evolution.</title>
        <authorList>
            <person name="Mudd A.B."/>
        </authorList>
    </citation>
    <scope>NUCLEOTIDE SEQUENCE</scope>
    <source>
        <strain evidence="3">237g6f4</strain>
        <tissue evidence="3">Blood</tissue>
    </source>
</reference>
<proteinExistence type="predicted"/>
<keyword evidence="2" id="KW-0472">Membrane</keyword>
<dbReference type="AlphaFoldDB" id="A0AAV7DJ46"/>
<dbReference type="Proteomes" id="UP000824782">
    <property type="component" value="Unassembled WGS sequence"/>
</dbReference>
<protein>
    <recommendedName>
        <fullName evidence="5">HAUS augmin-like complex subunit 4</fullName>
    </recommendedName>
</protein>
<dbReference type="InterPro" id="IPR029327">
    <property type="entry name" value="HAUS4"/>
</dbReference>
<dbReference type="GO" id="GO:0051225">
    <property type="term" value="P:spindle assembly"/>
    <property type="evidence" value="ECO:0007669"/>
    <property type="project" value="InterPro"/>
</dbReference>
<sequence>MSRNLQYVTAHLPMLQVEEEDLEKNPQFSKLLLEMCQFLEASGASVWLCNELEESHREMRIQRKLWFRSEVIYRLIQEILIELQVKKQEGTITDEENKVSVLSIMYLYISFILFNIVFCHNLQFQDGLQQCLLVSECSRLLSDPDPDPGSVPLLGLEKQDLHDLLPSQMDVLWLRERLHKQLEDALRKKCFNFLSFHQPETDEEGEVLRAAKALRLATTLEDEKRRLKNEQEKHHEMGELLEKQQEMYPSVLLRCLALLRQAASDLRLQAQTDIDRMNAEYLETKSNAYLLKLRIEELQVLTDTYTPEKVEVHKYIRSNLESAVKSEKTELSASRQILASYEFLGTKFEELVQEYTRLRDKIKDNRWAIQELSKTLP</sequence>
<gene>
    <name evidence="3" type="ORF">GDO81_001768</name>
</gene>
<accession>A0AAV7DJ46</accession>
<dbReference type="PANTHER" id="PTHR16219">
    <property type="entry name" value="AUGMIN SUBUNIT 4 FAMILY MEMBER"/>
    <property type="match status" value="1"/>
</dbReference>
<keyword evidence="1" id="KW-0175">Coiled coil</keyword>
<keyword evidence="2" id="KW-0812">Transmembrane</keyword>
<evidence type="ECO:0000256" key="2">
    <source>
        <dbReference type="SAM" id="Phobius"/>
    </source>
</evidence>
<evidence type="ECO:0008006" key="5">
    <source>
        <dbReference type="Google" id="ProtNLM"/>
    </source>
</evidence>
<dbReference type="EMBL" id="WNYA01000001">
    <property type="protein sequence ID" value="KAG8596192.1"/>
    <property type="molecule type" value="Genomic_DNA"/>
</dbReference>
<comment type="caution">
    <text evidence="3">The sequence shown here is derived from an EMBL/GenBank/DDBJ whole genome shotgun (WGS) entry which is preliminary data.</text>
</comment>
<evidence type="ECO:0000313" key="4">
    <source>
        <dbReference type="Proteomes" id="UP000824782"/>
    </source>
</evidence>
<feature type="coiled-coil region" evidence="1">
    <location>
        <begin position="210"/>
        <end position="247"/>
    </location>
</feature>
<dbReference type="InterPro" id="IPR026214">
    <property type="entry name" value="HAUS4_met"/>
</dbReference>
<name>A0AAV7DJ46_ENGPU</name>
<feature type="transmembrane region" description="Helical" evidence="2">
    <location>
        <begin position="99"/>
        <end position="118"/>
    </location>
</feature>
<keyword evidence="4" id="KW-1185">Reference proteome</keyword>
<organism evidence="3 4">
    <name type="scientific">Engystomops pustulosus</name>
    <name type="common">Tungara frog</name>
    <name type="synonym">Physalaemus pustulosus</name>
    <dbReference type="NCBI Taxonomy" id="76066"/>
    <lineage>
        <taxon>Eukaryota</taxon>
        <taxon>Metazoa</taxon>
        <taxon>Chordata</taxon>
        <taxon>Craniata</taxon>
        <taxon>Vertebrata</taxon>
        <taxon>Euteleostomi</taxon>
        <taxon>Amphibia</taxon>
        <taxon>Batrachia</taxon>
        <taxon>Anura</taxon>
        <taxon>Neobatrachia</taxon>
        <taxon>Hyloidea</taxon>
        <taxon>Leptodactylidae</taxon>
        <taxon>Leiuperinae</taxon>
        <taxon>Engystomops</taxon>
    </lineage>
</organism>
<dbReference type="Pfam" id="PF14735">
    <property type="entry name" value="HAUS4"/>
    <property type="match status" value="1"/>
</dbReference>
<dbReference type="GO" id="GO:0051011">
    <property type="term" value="F:microtubule minus-end binding"/>
    <property type="evidence" value="ECO:0007669"/>
    <property type="project" value="TreeGrafter"/>
</dbReference>
<keyword evidence="2" id="KW-1133">Transmembrane helix</keyword>
<evidence type="ECO:0000313" key="3">
    <source>
        <dbReference type="EMBL" id="KAG8596192.1"/>
    </source>
</evidence>